<dbReference type="InterPro" id="IPR006139">
    <property type="entry name" value="D-isomer_2_OHA_DH_cat_dom"/>
</dbReference>
<dbReference type="RefSeq" id="WP_106608566.1">
    <property type="nucleotide sequence ID" value="NZ_PYGJ01000006.1"/>
</dbReference>
<evidence type="ECO:0000256" key="4">
    <source>
        <dbReference type="RuleBase" id="RU003719"/>
    </source>
</evidence>
<dbReference type="GO" id="GO:0051287">
    <property type="term" value="F:NAD binding"/>
    <property type="evidence" value="ECO:0007669"/>
    <property type="project" value="InterPro"/>
</dbReference>
<keyword evidence="2 4" id="KW-0560">Oxidoreductase</keyword>
<dbReference type="SUPFAM" id="SSF51735">
    <property type="entry name" value="NAD(P)-binding Rossmann-fold domains"/>
    <property type="match status" value="1"/>
</dbReference>
<dbReference type="Gene3D" id="3.40.50.720">
    <property type="entry name" value="NAD(P)-binding Rossmann-like Domain"/>
    <property type="match status" value="2"/>
</dbReference>
<dbReference type="OrthoDB" id="7374922at2"/>
<dbReference type="Proteomes" id="UP000240418">
    <property type="component" value="Unassembled WGS sequence"/>
</dbReference>
<accession>A0A2P8FCB1</accession>
<evidence type="ECO:0000259" key="6">
    <source>
        <dbReference type="Pfam" id="PF02826"/>
    </source>
</evidence>
<evidence type="ECO:0000256" key="2">
    <source>
        <dbReference type="ARBA" id="ARBA00023002"/>
    </source>
</evidence>
<evidence type="ECO:0000313" key="7">
    <source>
        <dbReference type="EMBL" id="PSL19369.1"/>
    </source>
</evidence>
<dbReference type="PANTHER" id="PTHR43761:SF1">
    <property type="entry name" value="D-ISOMER SPECIFIC 2-HYDROXYACID DEHYDROGENASE CATALYTIC DOMAIN-CONTAINING PROTEIN-RELATED"/>
    <property type="match status" value="1"/>
</dbReference>
<feature type="domain" description="D-isomer specific 2-hydroxyacid dehydrogenase NAD-binding" evidence="6">
    <location>
        <begin position="103"/>
        <end position="278"/>
    </location>
</feature>
<keyword evidence="8" id="KW-1185">Reference proteome</keyword>
<dbReference type="AlphaFoldDB" id="A0A2P8FCB1"/>
<evidence type="ECO:0000256" key="3">
    <source>
        <dbReference type="ARBA" id="ARBA00023027"/>
    </source>
</evidence>
<proteinExistence type="inferred from homology"/>
<dbReference type="EMBL" id="PYGJ01000006">
    <property type="protein sequence ID" value="PSL19369.1"/>
    <property type="molecule type" value="Genomic_DNA"/>
</dbReference>
<comment type="caution">
    <text evidence="7">The sequence shown here is derived from an EMBL/GenBank/DDBJ whole genome shotgun (WGS) entry which is preliminary data.</text>
</comment>
<dbReference type="FunFam" id="3.40.50.720:FF:000203">
    <property type="entry name" value="D-3-phosphoglycerate dehydrogenase (SerA)"/>
    <property type="match status" value="1"/>
</dbReference>
<dbReference type="InterPro" id="IPR050418">
    <property type="entry name" value="D-iso_2-hydroxyacid_DH_PdxB"/>
</dbReference>
<dbReference type="InterPro" id="IPR036291">
    <property type="entry name" value="NAD(P)-bd_dom_sf"/>
</dbReference>
<name>A0A2P8FCB1_9RHOB</name>
<dbReference type="Pfam" id="PF02826">
    <property type="entry name" value="2-Hacid_dh_C"/>
    <property type="match status" value="1"/>
</dbReference>
<sequence length="322" mass="34388">MRIFSTHSLDPGVTQDLRDLGDYSIAKSPTPADIMQGSQGADIIVVRAPIDPAIIRREPQLRALVRHGAGLDMIPVEVATAVGALVANVPGANAVTVAEHVIWSALSLLRRNPEVTVDLHRNGWEAGRQHSVSGRELSGKTLGIIGFGNIGRQIEKIATHGFAMNVVAATRTPARLPPSVPAVSIIELLQVSDVVALTCPLTDETRGLIDAAAVQNMKPRSILVNVSRGPVVDETALIDGLQSGHLGGAALDVFSTQPLARDHPFMSLNNVILTPHMAGITEESMRRMGEGVVKEVRRIISGELPENFCNPEVESAYRAKFG</sequence>
<reference evidence="7 8" key="1">
    <citation type="submission" date="2018-03" db="EMBL/GenBank/DDBJ databases">
        <title>Genomic Encyclopedia of Archaeal and Bacterial Type Strains, Phase II (KMG-II): from individual species to whole genera.</title>
        <authorList>
            <person name="Goeker M."/>
        </authorList>
    </citation>
    <scope>NUCLEOTIDE SEQUENCE [LARGE SCALE GENOMIC DNA]</scope>
    <source>
        <strain evidence="7 8">DSM 100673</strain>
    </source>
</reference>
<keyword evidence="3" id="KW-0520">NAD</keyword>
<evidence type="ECO:0000313" key="8">
    <source>
        <dbReference type="Proteomes" id="UP000240418"/>
    </source>
</evidence>
<organism evidence="7 8">
    <name type="scientific">Shimia abyssi</name>
    <dbReference type="NCBI Taxonomy" id="1662395"/>
    <lineage>
        <taxon>Bacteria</taxon>
        <taxon>Pseudomonadati</taxon>
        <taxon>Pseudomonadota</taxon>
        <taxon>Alphaproteobacteria</taxon>
        <taxon>Rhodobacterales</taxon>
        <taxon>Roseobacteraceae</taxon>
    </lineage>
</organism>
<evidence type="ECO:0000256" key="1">
    <source>
        <dbReference type="ARBA" id="ARBA00005854"/>
    </source>
</evidence>
<dbReference type="PANTHER" id="PTHR43761">
    <property type="entry name" value="D-ISOMER SPECIFIC 2-HYDROXYACID DEHYDROGENASE FAMILY PROTEIN (AFU_ORTHOLOGUE AFUA_1G13630)"/>
    <property type="match status" value="1"/>
</dbReference>
<dbReference type="GO" id="GO:0016616">
    <property type="term" value="F:oxidoreductase activity, acting on the CH-OH group of donors, NAD or NADP as acceptor"/>
    <property type="evidence" value="ECO:0007669"/>
    <property type="project" value="InterPro"/>
</dbReference>
<dbReference type="SUPFAM" id="SSF52283">
    <property type="entry name" value="Formate/glycerate dehydrogenase catalytic domain-like"/>
    <property type="match status" value="1"/>
</dbReference>
<dbReference type="Pfam" id="PF00389">
    <property type="entry name" value="2-Hacid_dh"/>
    <property type="match status" value="1"/>
</dbReference>
<evidence type="ECO:0000259" key="5">
    <source>
        <dbReference type="Pfam" id="PF00389"/>
    </source>
</evidence>
<protein>
    <submittedName>
        <fullName evidence="7">D-3-phosphoglycerate dehydrogenase</fullName>
    </submittedName>
</protein>
<dbReference type="InterPro" id="IPR006140">
    <property type="entry name" value="D-isomer_DH_NAD-bd"/>
</dbReference>
<gene>
    <name evidence="7" type="ORF">CLV88_10681</name>
</gene>
<feature type="domain" description="D-isomer specific 2-hydroxyacid dehydrogenase catalytic" evidence="5">
    <location>
        <begin position="7"/>
        <end position="308"/>
    </location>
</feature>
<comment type="similarity">
    <text evidence="1 4">Belongs to the D-isomer specific 2-hydroxyacid dehydrogenase family.</text>
</comment>